<organism evidence="1 2">
    <name type="scientific">Reyranella soli</name>
    <dbReference type="NCBI Taxonomy" id="1230389"/>
    <lineage>
        <taxon>Bacteria</taxon>
        <taxon>Pseudomonadati</taxon>
        <taxon>Pseudomonadota</taxon>
        <taxon>Alphaproteobacteria</taxon>
        <taxon>Hyphomicrobiales</taxon>
        <taxon>Reyranellaceae</taxon>
        <taxon>Reyranella</taxon>
    </lineage>
</organism>
<proteinExistence type="predicted"/>
<sequence length="249" mass="28088">MKDLAAQSHDGRELEFMLAEQKPLAMFHDIIFAGAGEDEIDRSFAGFVEQGRFVRHEDRDLWEDPQTINGRTALGTRVRLFALRDQKWRIDAYLLLARAAKGHPWNDALERLVGLLLGYTEEETSAWVKHLQQLHGGWGAVPVYLAVTDKDLEKIRQLGFRALPMDLVKEPLLLLCSAAPTAPFLKSVLSSEPTIMLRFGLNARFSLALPFEPADEGRIVRLSKASIPEVNLNMKSNLEIVRQGGDWLM</sequence>
<accession>A0A512NRT8</accession>
<dbReference type="Proteomes" id="UP000321058">
    <property type="component" value="Unassembled WGS sequence"/>
</dbReference>
<reference evidence="1 2" key="1">
    <citation type="submission" date="2019-07" db="EMBL/GenBank/DDBJ databases">
        <title>Whole genome shotgun sequence of Reyranella soli NBRC 108950.</title>
        <authorList>
            <person name="Hosoyama A."/>
            <person name="Uohara A."/>
            <person name="Ohji S."/>
            <person name="Ichikawa N."/>
        </authorList>
    </citation>
    <scope>NUCLEOTIDE SEQUENCE [LARGE SCALE GENOMIC DNA]</scope>
    <source>
        <strain evidence="1 2">NBRC 108950</strain>
    </source>
</reference>
<dbReference type="AlphaFoldDB" id="A0A512NRT8"/>
<dbReference type="OrthoDB" id="7355898at2"/>
<evidence type="ECO:0000313" key="2">
    <source>
        <dbReference type="Proteomes" id="UP000321058"/>
    </source>
</evidence>
<name>A0A512NRT8_9HYPH</name>
<comment type="caution">
    <text evidence="1">The sequence shown here is derived from an EMBL/GenBank/DDBJ whole genome shotgun (WGS) entry which is preliminary data.</text>
</comment>
<gene>
    <name evidence="1" type="ORF">RSO01_88310</name>
</gene>
<dbReference type="RefSeq" id="WP_147156944.1">
    <property type="nucleotide sequence ID" value="NZ_BKAJ01000244.1"/>
</dbReference>
<keyword evidence="2" id="KW-1185">Reference proteome</keyword>
<protein>
    <submittedName>
        <fullName evidence="1">Uncharacterized protein</fullName>
    </submittedName>
</protein>
<dbReference type="EMBL" id="BKAJ01000244">
    <property type="protein sequence ID" value="GEP61665.1"/>
    <property type="molecule type" value="Genomic_DNA"/>
</dbReference>
<evidence type="ECO:0000313" key="1">
    <source>
        <dbReference type="EMBL" id="GEP61665.1"/>
    </source>
</evidence>